<proteinExistence type="predicted"/>
<evidence type="ECO:0000313" key="1">
    <source>
        <dbReference type="EMBL" id="MFC5193651.1"/>
    </source>
</evidence>
<gene>
    <name evidence="1" type="ORF">ACFPIK_17895</name>
</gene>
<accession>A0ABW0C1J8</accession>
<keyword evidence="2" id="KW-1185">Reference proteome</keyword>
<dbReference type="Proteomes" id="UP001596163">
    <property type="component" value="Unassembled WGS sequence"/>
</dbReference>
<evidence type="ECO:0000313" key="2">
    <source>
        <dbReference type="Proteomes" id="UP001596163"/>
    </source>
</evidence>
<sequence length="46" mass="5558">MNLVTKDYFYSNLYKGNDPASKKYLDQNSKFIREALKTFKEYDLAW</sequence>
<organism evidence="1 2">
    <name type="scientific">Algoriphagus aquatilis</name>
    <dbReference type="NCBI Taxonomy" id="490186"/>
    <lineage>
        <taxon>Bacteria</taxon>
        <taxon>Pseudomonadati</taxon>
        <taxon>Bacteroidota</taxon>
        <taxon>Cytophagia</taxon>
        <taxon>Cytophagales</taxon>
        <taxon>Cyclobacteriaceae</taxon>
        <taxon>Algoriphagus</taxon>
    </lineage>
</organism>
<comment type="caution">
    <text evidence="1">The sequence shown here is derived from an EMBL/GenBank/DDBJ whole genome shotgun (WGS) entry which is preliminary data.</text>
</comment>
<name>A0ABW0C1J8_9BACT</name>
<reference evidence="2" key="1">
    <citation type="journal article" date="2019" name="Int. J. Syst. Evol. Microbiol.">
        <title>The Global Catalogue of Microorganisms (GCM) 10K type strain sequencing project: providing services to taxonomists for standard genome sequencing and annotation.</title>
        <authorList>
            <consortium name="The Broad Institute Genomics Platform"/>
            <consortium name="The Broad Institute Genome Sequencing Center for Infectious Disease"/>
            <person name="Wu L."/>
            <person name="Ma J."/>
        </authorList>
    </citation>
    <scope>NUCLEOTIDE SEQUENCE [LARGE SCALE GENOMIC DNA]</scope>
    <source>
        <strain evidence="2">CGMCC 1.7030</strain>
    </source>
</reference>
<protein>
    <submittedName>
        <fullName evidence="1">Uncharacterized protein</fullName>
    </submittedName>
</protein>
<dbReference type="EMBL" id="JBHSKS010000026">
    <property type="protein sequence ID" value="MFC5193651.1"/>
    <property type="molecule type" value="Genomic_DNA"/>
</dbReference>
<dbReference type="RefSeq" id="WP_377917815.1">
    <property type="nucleotide sequence ID" value="NZ_JBHSKS010000026.1"/>
</dbReference>